<feature type="non-terminal residue" evidence="1">
    <location>
        <position position="1"/>
    </location>
</feature>
<dbReference type="EMBL" id="CM056742">
    <property type="protein sequence ID" value="KAJ8676763.1"/>
    <property type="molecule type" value="Genomic_DNA"/>
</dbReference>
<name>A0ACC2NZZ7_9HYME</name>
<keyword evidence="2" id="KW-1185">Reference proteome</keyword>
<reference evidence="1" key="1">
    <citation type="submission" date="2023-04" db="EMBL/GenBank/DDBJ databases">
        <title>A chromosome-level genome assembly of the parasitoid wasp Eretmocerus hayati.</title>
        <authorList>
            <person name="Zhong Y."/>
            <person name="Liu S."/>
            <person name="Liu Y."/>
        </authorList>
    </citation>
    <scope>NUCLEOTIDE SEQUENCE</scope>
    <source>
        <strain evidence="1">ZJU_SS_LIU_2023</strain>
    </source>
</reference>
<evidence type="ECO:0000313" key="2">
    <source>
        <dbReference type="Proteomes" id="UP001239111"/>
    </source>
</evidence>
<organism evidence="1 2">
    <name type="scientific">Eretmocerus hayati</name>
    <dbReference type="NCBI Taxonomy" id="131215"/>
    <lineage>
        <taxon>Eukaryota</taxon>
        <taxon>Metazoa</taxon>
        <taxon>Ecdysozoa</taxon>
        <taxon>Arthropoda</taxon>
        <taxon>Hexapoda</taxon>
        <taxon>Insecta</taxon>
        <taxon>Pterygota</taxon>
        <taxon>Neoptera</taxon>
        <taxon>Endopterygota</taxon>
        <taxon>Hymenoptera</taxon>
        <taxon>Apocrita</taxon>
        <taxon>Proctotrupomorpha</taxon>
        <taxon>Chalcidoidea</taxon>
        <taxon>Aphelinidae</taxon>
        <taxon>Aphelininae</taxon>
        <taxon>Eretmocerus</taxon>
    </lineage>
</organism>
<dbReference type="Proteomes" id="UP001239111">
    <property type="component" value="Chromosome 2"/>
</dbReference>
<comment type="caution">
    <text evidence="1">The sequence shown here is derived from an EMBL/GenBank/DDBJ whole genome shotgun (WGS) entry which is preliminary data.</text>
</comment>
<evidence type="ECO:0000313" key="1">
    <source>
        <dbReference type="EMBL" id="KAJ8676763.1"/>
    </source>
</evidence>
<feature type="non-terminal residue" evidence="1">
    <location>
        <position position="2775"/>
    </location>
</feature>
<gene>
    <name evidence="1" type="ORF">QAD02_012550</name>
</gene>
<protein>
    <submittedName>
        <fullName evidence="1">Uncharacterized protein</fullName>
    </submittedName>
</protein>
<accession>A0ACC2NZZ7</accession>
<proteinExistence type="predicted"/>
<sequence length="2775" mass="318753">SSHESTKTSRRGENGARRIVTRIVRKTTTLTRGEEDRIPDECSSTAQRSIQELHYVSQSSNQQQLIKPKSVRISDIVVGQESHVTAKEALLRWARRSTARYPGVRVSDFTSSWRDGMAFSALVHRNRPDLLDWRSARTWHVRERLERVFYIAEREYGVTRLLDPEDVDTPDPDEKSLITYISSLHEVFPEPPAIHPLYDAEAQRRLAEYRELAAGLHLWLREKTTLLAERQPPASLIEARKLASEAARFRSEEMPPRARDKQRLAHTFRELHKYFESVGEIELEPELHADALERSWSRLSALQSEREQLLTEEVARLERLQRLAEKVHREMKSSEARLDDLEHRIDEEARRLERVHPLEAKRAVDVLEQDSHAAELQIQGIFADVHALTEARYAQAPELHKRVQKLHQRWVALRSQLHKRLVQPLSAVSFPVEERVVTKHRTTVHETRLVETNPFFRTLHDCMSWCKSKLKQVSEADYGSDLPSVQTELDIHQREHKSIEQFHTKVENCVQAKSNFHAEELALYMQHLSQLQKIYTELITVSNKRMSDLEALLDFIQSATNELVWLNSKEETELSRDWSDKNLNVQSVEQYYESLMSDLEKREIQFSAVQDRGEGLVLQHHPASKTIEAYMSAMQSQWAWLLQLTLCLEVHLKNASRSQQFFNEVQQAESWISKKDELLNTVYSQSDFSLDEGERLLKGMQELREELNNYGDQVHKLVEHAKEIIPMKQRRQTVTRPINVTCICSYKQVNISIEKDEQCTLYDNSGRVKWRVKNSQGVESPVPGVCFSLKPPDKEAIDAAEKLRRQYERSVALWQRKQLRLRQNMIFATIKVVKDWSLQQFLDMGQEQRSAIRKALNEDADKLLAEGDPTDPQLRRLRREMAEVNRLLDEFERRARAEEESRSAGRALTEQCGSLQRALDEAERELALRVAAPAPRDPEILQQLALEHADWESRTRSLGSDLERAQHTFRGISLKTPQMRTRLEELTQQWSRLWDTSAAYVERLKCLELALSSLDECTVAIGELELKLASFGEELPTESASLQLVLEQLMLLQAAVAQQQPVMDQLNERAVDARRAVEASRLTLRGPHPDMDRLDLEVNRLNARWTSVCGQLVDRLRAAEVAYGLAQQYHVAYQSELDHVDDGLARLESVTPLRVDVAKQAVEEKFRSCDDNVNKLLQWIAEVEDRLAHQDVVNEDINELRNQINSLKQVREDIEAHTRQVTSCLDQVRQITLTGKDDLSVDDISNLEKNARSLKSRFDKVNDRSDKLLRRILAARDELTKFTGELSAFSEWLDRSWRSLETRERLPNDVRGAGDENDGTREFVSDVIAHQADLRFITMAAQKFVDESKQYLAALNDYRTSLPQRLAYVEPISSQDSALRADVNAVSARYRELLARTNALADRLTALEARRREYRDALSKAELWLRELEPRAHAQLSEPLAPEVHQVEEQLVRAKALYAELLSEERLVRAASLALEALLNLTNDGLSHHLREPVEALRDKHTQLSGALAERCQQLDTALLQRQGVQDALDKLNDWLNAAELQFKNSQRPASLIKERLEEQQRELRLLLADLDSHRSSVDALGGIVQELLASNSVSSRASDAARTAKRTDGKLKDIQARFQRLFDRAVHRSEFLNEVAQVLRDFDAQSASFDTWYAKMIELLDSRDLTKPDAPEVESKLAQLCDRREEQRSAYEELVRNGKAITANKDVTDIAQVRDKVKAIEAQWKELNCLLDEKLRLGKTLSDRLSAYEKLRDQIIEWLTRTENRVQRLQPIAVDLDLIKNQIEELKPIQKEYRELGSTIDKVNELGSSYDNLIRERSDSPVRRRGTISPSKRLNVSSPLRRRSQDARSPSPTKFYAVQSPVSPGGSSGFSSRRSSQDGFQLEEASAVQQQLSEINNRYGLLGARLSDRQNELENAREELKKCLDNLKNLSQFLDKVQRNLPRDYILLNRDESDKAAKQIKSIIEEMYEKQFSLESTVGQVRELVRRKTGVNGVDKLNDALQDVANRWKLTSDTCKDRIKLFELIKEFFDTYETLHSWLGAKEKMLGALGPISSDPRIGASQVQQVQVLREEFRTQQPQLDHLMQVGESIISRIPSDSSERQKIKHKLDNILQRWGDLVSRLENRAQSLGDAVDTSREFDASLNRLRDALQAISDNLDDLPLDKDPEEQLRKIENLERQLEGQRPLLADVEAAGAQLCSVLSDPASKSDIQAKLASVGKLYNNLQRKLDHRKAEIEGSLRDGQQFVACCGKTLGWLADELSNMSEKLLISANREILQQQLDHHEPIYRSVMGKEHEVIMLLNKGRDVLLRSQRTENRSLQRDLDKMQSQWDRLKKDTLDRYTRLQTCVEHCKKFYRGQSTFLPWLKLAEDKLESLKPASFKRKDIEKQLKELSSFRNDVWKKSGEFENNNTLGETFLSSCDIDKDMVKNELSVIKSRWDRLNNDLLERNQSLEDTVRHLTDFNENRRSLEHALQRCEDKLASHDAIGGAAKDPKFFDRIKLLREETIALKKPLAAVRQQATDLIHKARDQGVDASHLLDDVDGISDRIDDLQAKLNDRCNELQSAATAVAQFTDILRNLSTELSSLEREFDMMKPPGRDVKTVREQIEKTRALQSKMSHLSEEVTKLVSSGDNLVDSGFAVDAIATREHIDSLKRQLGKLEERAQSREDELNDVLNRLQKFSRMHASVMDNIADVSEQISKFKPVGSEVQSIRAQQEDFRVLKCTKIDSISQSVEECSSLGQNLIQTAARDVNTSGIEKDLDKMLDKWNDLKAK</sequence>